<evidence type="ECO:0000259" key="1">
    <source>
        <dbReference type="PROSITE" id="PS51186"/>
    </source>
</evidence>
<dbReference type="EMBL" id="SNXZ01000002">
    <property type="protein sequence ID" value="TDQ00962.1"/>
    <property type="molecule type" value="Genomic_DNA"/>
</dbReference>
<proteinExistence type="predicted"/>
<keyword evidence="2" id="KW-0808">Transferase</keyword>
<evidence type="ECO:0000313" key="2">
    <source>
        <dbReference type="EMBL" id="TDQ00962.1"/>
    </source>
</evidence>
<dbReference type="InterPro" id="IPR000182">
    <property type="entry name" value="GNAT_dom"/>
</dbReference>
<dbReference type="PROSITE" id="PS51186">
    <property type="entry name" value="GNAT"/>
    <property type="match status" value="1"/>
</dbReference>
<dbReference type="CDD" id="cd04301">
    <property type="entry name" value="NAT_SF"/>
    <property type="match status" value="1"/>
</dbReference>
<gene>
    <name evidence="2" type="ORF">EV186_102828</name>
</gene>
<organism evidence="2 3">
    <name type="scientific">Labedaea rhizosphaerae</name>
    <dbReference type="NCBI Taxonomy" id="598644"/>
    <lineage>
        <taxon>Bacteria</taxon>
        <taxon>Bacillati</taxon>
        <taxon>Actinomycetota</taxon>
        <taxon>Actinomycetes</taxon>
        <taxon>Pseudonocardiales</taxon>
        <taxon>Pseudonocardiaceae</taxon>
        <taxon>Labedaea</taxon>
    </lineage>
</organism>
<sequence length="209" mass="23266">MLGVRETVDPGKITIVPANEASWDDLLAVFGKTDYAPRCLCQAFKTQGWHWAELGHDARVERLQAQTHCGDPDAETTSGIVAYLDGEPVGWCAVEPRTAYLRLVAGRSPVYWKGRDEDKEDDTVWAATCFVTRKEYRHRGVMYELARGAVEFARSRGAKALEAYGMITEPGKEITWGELHVGSVNALADAGLVEVSHPTKRRVVMRIDF</sequence>
<accession>A0A4R6SG10</accession>
<dbReference type="SUPFAM" id="SSF55729">
    <property type="entry name" value="Acyl-CoA N-acyltransferases (Nat)"/>
    <property type="match status" value="1"/>
</dbReference>
<dbReference type="Proteomes" id="UP000295444">
    <property type="component" value="Unassembled WGS sequence"/>
</dbReference>
<keyword evidence="3" id="KW-1185">Reference proteome</keyword>
<protein>
    <submittedName>
        <fullName evidence="2">Acetyltransferase (GNAT) family protein</fullName>
    </submittedName>
</protein>
<reference evidence="2 3" key="1">
    <citation type="submission" date="2019-03" db="EMBL/GenBank/DDBJ databases">
        <title>Genomic Encyclopedia of Type Strains, Phase IV (KMG-IV): sequencing the most valuable type-strain genomes for metagenomic binning, comparative biology and taxonomic classification.</title>
        <authorList>
            <person name="Goeker M."/>
        </authorList>
    </citation>
    <scope>NUCLEOTIDE SEQUENCE [LARGE SCALE GENOMIC DNA]</scope>
    <source>
        <strain evidence="2 3">DSM 45361</strain>
    </source>
</reference>
<dbReference type="Gene3D" id="3.40.630.30">
    <property type="match status" value="1"/>
</dbReference>
<dbReference type="InterPro" id="IPR016181">
    <property type="entry name" value="Acyl_CoA_acyltransferase"/>
</dbReference>
<comment type="caution">
    <text evidence="2">The sequence shown here is derived from an EMBL/GenBank/DDBJ whole genome shotgun (WGS) entry which is preliminary data.</text>
</comment>
<evidence type="ECO:0000313" key="3">
    <source>
        <dbReference type="Proteomes" id="UP000295444"/>
    </source>
</evidence>
<name>A0A4R6SG10_LABRH</name>
<dbReference type="AlphaFoldDB" id="A0A4R6SG10"/>
<feature type="domain" description="N-acetyltransferase" evidence="1">
    <location>
        <begin position="13"/>
        <end position="209"/>
    </location>
</feature>
<dbReference type="Pfam" id="PF00583">
    <property type="entry name" value="Acetyltransf_1"/>
    <property type="match status" value="1"/>
</dbReference>
<dbReference type="GO" id="GO:0016747">
    <property type="term" value="F:acyltransferase activity, transferring groups other than amino-acyl groups"/>
    <property type="evidence" value="ECO:0007669"/>
    <property type="project" value="InterPro"/>
</dbReference>